<dbReference type="InterPro" id="IPR027417">
    <property type="entry name" value="P-loop_NTPase"/>
</dbReference>
<dbReference type="EMBL" id="QFQI01000012">
    <property type="protein sequence ID" value="PZQ58891.1"/>
    <property type="molecule type" value="Genomic_DNA"/>
</dbReference>
<dbReference type="Pfam" id="PF24389">
    <property type="entry name" value="ORC-CDC6-like"/>
    <property type="match status" value="1"/>
</dbReference>
<organism evidence="1 2">
    <name type="scientific">Sphingomonas taxi</name>
    <dbReference type="NCBI Taxonomy" id="1549858"/>
    <lineage>
        <taxon>Bacteria</taxon>
        <taxon>Pseudomonadati</taxon>
        <taxon>Pseudomonadota</taxon>
        <taxon>Alphaproteobacteria</taxon>
        <taxon>Sphingomonadales</taxon>
        <taxon>Sphingomonadaceae</taxon>
        <taxon>Sphingomonas</taxon>
    </lineage>
</organism>
<dbReference type="Proteomes" id="UP000249229">
    <property type="component" value="Unassembled WGS sequence"/>
</dbReference>
<evidence type="ECO:0000313" key="2">
    <source>
        <dbReference type="Proteomes" id="UP000249229"/>
    </source>
</evidence>
<dbReference type="SUPFAM" id="SSF52540">
    <property type="entry name" value="P-loop containing nucleoside triphosphate hydrolases"/>
    <property type="match status" value="1"/>
</dbReference>
<comment type="caution">
    <text evidence="1">The sequence shown here is derived from an EMBL/GenBank/DDBJ whole genome shotgun (WGS) entry which is preliminary data.</text>
</comment>
<reference evidence="1 2" key="1">
    <citation type="submission" date="2017-08" db="EMBL/GenBank/DDBJ databases">
        <title>Infants hospitalized years apart are colonized by the same room-sourced microbial strains.</title>
        <authorList>
            <person name="Brooks B."/>
            <person name="Olm M.R."/>
            <person name="Firek B.A."/>
            <person name="Baker R."/>
            <person name="Thomas B.C."/>
            <person name="Morowitz M.J."/>
            <person name="Banfield J.F."/>
        </authorList>
    </citation>
    <scope>NUCLEOTIDE SEQUENCE [LARGE SCALE GENOMIC DNA]</scope>
    <source>
        <strain evidence="1">S2_005_001_R1_22</strain>
    </source>
</reference>
<evidence type="ECO:0000313" key="1">
    <source>
        <dbReference type="EMBL" id="PZQ58891.1"/>
    </source>
</evidence>
<gene>
    <name evidence="1" type="ORF">DI544_12840</name>
</gene>
<sequence length="625" mass="71176">MTQAPAFDDDGSITDPFGIYRAEWLKDALFKLFTKPAYYPELETPRPCVLVGGRGTGKTTVLRCLSYEGRFELDKHDAANINDWPYYGFYYRVNTNRVTAFRGDELSDRQWERVFAHYINMVFCGQVVEFLNWHAKTAPQGASLPASVCQDVADALYLDPADDQAALLTNIHRGRRRFEAFLNNLDAGALPPLSLQGQAIDDLCQAVLDMPEFLGKNLFFIVDEFENLLDYQQVVLNTLIKHCGPHYTFKIGVRDLGWRRRSTLNENEQLVSPADYERIDIEQRLQGDQFVNFAADVCNLRAQVSKDFPSGLDIARILPALSAEEEADLLGVKEHAARILRHIEVECPQWTEEATAMAPLDLSLVDFWARSQQSSVAAVFEERRREPKSWDDRLGNYKFAVLFTLRRRKPGIRKYYAGWRTYTLMAGGNIRYLLELVGQALLLQKRDERSTPGEPVRPELQTQAATQVGRKNLSELEGLSVHGAQLTKLLLGLGRIFEVLASEPEGHTPEVTQFTLPEDAPLGDAEKLLSAAVMHLALVRSVANKRTDLDLKGYDYSVHPIYSAFFVFSYRRKRKLRLTPNQLMALVREPKTGIRQILRQNNRGDDDYPLPDQLRLFEGFYEADQ</sequence>
<protein>
    <submittedName>
        <fullName evidence="1">Uncharacterized protein</fullName>
    </submittedName>
</protein>
<dbReference type="AlphaFoldDB" id="A0A2W5NZB8"/>
<proteinExistence type="predicted"/>
<name>A0A2W5NZB8_9SPHN</name>
<dbReference type="InterPro" id="IPR056955">
    <property type="entry name" value="ORC-CDC6-like"/>
</dbReference>
<accession>A0A2W5NZB8</accession>